<dbReference type="Pfam" id="PF12697">
    <property type="entry name" value="Abhydrolase_6"/>
    <property type="match status" value="1"/>
</dbReference>
<dbReference type="AlphaFoldDB" id="A0A7Y9ZN75"/>
<dbReference type="Proteomes" id="UP000562045">
    <property type="component" value="Unassembled WGS sequence"/>
</dbReference>
<keyword evidence="2" id="KW-0378">Hydrolase</keyword>
<dbReference type="RefSeq" id="WP_242530580.1">
    <property type="nucleotide sequence ID" value="NZ_CP022295.1"/>
</dbReference>
<evidence type="ECO:0000313" key="2">
    <source>
        <dbReference type="EMBL" id="NYI46661.1"/>
    </source>
</evidence>
<dbReference type="InterPro" id="IPR000073">
    <property type="entry name" value="AB_hydrolase_1"/>
</dbReference>
<dbReference type="GO" id="GO:0016787">
    <property type="term" value="F:hydrolase activity"/>
    <property type="evidence" value="ECO:0007669"/>
    <property type="project" value="UniProtKB-KW"/>
</dbReference>
<evidence type="ECO:0000259" key="1">
    <source>
        <dbReference type="Pfam" id="PF12697"/>
    </source>
</evidence>
<evidence type="ECO:0000313" key="3">
    <source>
        <dbReference type="Proteomes" id="UP000562045"/>
    </source>
</evidence>
<sequence length="207" mass="21851">MTTSPTFTDEHLPASPRAIALVLHGGAEHGTMPVDGRSLSWRRGRALARHLAGPLNGDGIGVVLLRYRVKGWNAAAGALPSPVPDARWALDALAAEHGLPVAVVGHSMGARTGVAVADHPSVRGVVALAPWLPPSDPVEPLAGKVLRAAHGRRDRITSARATRKYVERASAVADAEFTDMGAVGHYLLRRTSLWNAWATASVREVLA</sequence>
<dbReference type="SUPFAM" id="SSF53474">
    <property type="entry name" value="alpha/beta-Hydrolases"/>
    <property type="match status" value="1"/>
</dbReference>
<comment type="caution">
    <text evidence="2">The sequence shown here is derived from an EMBL/GenBank/DDBJ whole genome shotgun (WGS) entry which is preliminary data.</text>
</comment>
<accession>A0A7Y9ZN75</accession>
<proteinExistence type="predicted"/>
<gene>
    <name evidence="2" type="ORF">BJ993_003741</name>
</gene>
<dbReference type="Gene3D" id="3.40.50.1820">
    <property type="entry name" value="alpha/beta hydrolase"/>
    <property type="match status" value="1"/>
</dbReference>
<dbReference type="InterPro" id="IPR029058">
    <property type="entry name" value="AB_hydrolase_fold"/>
</dbReference>
<protein>
    <submittedName>
        <fullName evidence="2">Alpha-beta hydrolase superfamily lysophospholipase</fullName>
    </submittedName>
</protein>
<feature type="domain" description="AB hydrolase-1" evidence="1">
    <location>
        <begin position="21"/>
        <end position="203"/>
    </location>
</feature>
<name>A0A7Y9ZN75_9ACTN</name>
<reference evidence="2 3" key="1">
    <citation type="submission" date="2020-07" db="EMBL/GenBank/DDBJ databases">
        <title>Sequencing the genomes of 1000 actinobacteria strains.</title>
        <authorList>
            <person name="Klenk H.-P."/>
        </authorList>
    </citation>
    <scope>NUCLEOTIDE SEQUENCE [LARGE SCALE GENOMIC DNA]</scope>
    <source>
        <strain evidence="2 3">DSM 15131</strain>
    </source>
</reference>
<dbReference type="EMBL" id="JACBZM010000001">
    <property type="protein sequence ID" value="NYI46661.1"/>
    <property type="molecule type" value="Genomic_DNA"/>
</dbReference>
<organism evidence="2 3">
    <name type="scientific">Nocardioides aromaticivorans</name>
    <dbReference type="NCBI Taxonomy" id="200618"/>
    <lineage>
        <taxon>Bacteria</taxon>
        <taxon>Bacillati</taxon>
        <taxon>Actinomycetota</taxon>
        <taxon>Actinomycetes</taxon>
        <taxon>Propionibacteriales</taxon>
        <taxon>Nocardioidaceae</taxon>
        <taxon>Nocardioides</taxon>
    </lineage>
</organism>